<dbReference type="WBParaSite" id="scaffold2187_cov184.g4403">
    <property type="protein sequence ID" value="scaffold2187_cov184.g4403"/>
    <property type="gene ID" value="scaffold2187_cov184.g4403"/>
</dbReference>
<feature type="region of interest" description="Disordered" evidence="1">
    <location>
        <begin position="1322"/>
        <end position="1343"/>
    </location>
</feature>
<feature type="compositionally biased region" description="Low complexity" evidence="1">
    <location>
        <begin position="1279"/>
        <end position="1296"/>
    </location>
</feature>
<keyword evidence="2" id="KW-1185">Reference proteome</keyword>
<protein>
    <submittedName>
        <fullName evidence="3">Uncharacterized protein</fullName>
    </submittedName>
</protein>
<accession>A0A915LXF7</accession>
<sequence>MDSENRFGITNDPLDFIGGMHANKIETVLCNLFKSICVVARDNHNFTQMLLEDDLDVFLTDSFEFLSYCVLNNGQTLDNISVDKWKIVSLADAILFSVLTITKHMEINMFTSDTEDESSRRLMQLLVQNLVKSKVSNAASGQNSNIQTHGIEAIDDPNAQDGNQIDSDMPSSSTNSELLSDGNQISKNQNQQPLTLSPLIAFILLQINKVPSGRRLFSEMGGHTFISEQLQQSIRAFAEMSSSAWPQGSAAFTDVQRQLRMIASQISGTVISQQHRQKSQQLSDGNRIVCGSGPYQNTNVNNPSTTMDKPAANSTFHQNAWLASQSTNQQQPFGTAQFGGVGIYKNVTFGNTNGGVNTTGTAKKQIASKCIGSSGLGAPEQREPQIYNYAPNSAPSAVQAELSSDPIGIDWVAVRSPIQTLGCSRITIPTTNYKSPVRLRLKKPLESNSLGLMQIQLNGSTQLAELQHNNTTKQHLELLHLWLTLFHQIVILSKEEEGGKDKSTNNKILLEPSLAQQLVQLFLCIHGWPGDDVLQLLYKIMLDIETESVLLGDVLLGDEPSTISVVKIIIDHLCMVTNQEMASPDKLNLHLAELLFTLCSTPISSSKSTMPKERMSQLLSRQEELFCGVVDLLQHLTVQSTTDYMADSNEDWSRRDAKWMALSLLMWSSSCVIWRNSDPACSQYKQTLAMCSELSPKIILQLARLSLCDTNYFGTISNNSIYEHVWKASRWLLCSLARAQPELLDQLLDIYGFDESPIPENLMILAALSHICQSKPAINRLLNSCSFEIWIQKTVQICEQDQKEEGDLRELQAIVQCIEELTIMTDVCKFLEQSEYGPAFFRNIMNFLVNATKNSERISTAIPQGERKYFHGDVINNVANEVVPRIRSSFINLTRRCLTFGGKHRARIAKYLCKILRDKNENSSNTFFQPKPLNDFILQMLHRLILDDEIIKVHFTDVVEQLPDGVVLHNTILPIYESHRRMVHPIFGCLSDDCVLNFGLYTKCSELIPSSLQSGADTIEESSTYASKVSSKTAASTEKPPLKNTKYSAADHCFSSKILNNVKSTFQHLFLLLIISQRLCRYVSHEQQAHQEELLLFPFVVLARLFNTFDPADVGIERAQAIRDKALKMGIVDVLLTSLAHFSKHPNRLEPLHPAIAEEQPMVELISYVLNAAFRMERLFQLAGTLQQQTMDLQLIGGSGGVGGGQTDYIANPSINSTVSSSFHTGAMPTTTLSSATIDSTTTKSLVPVSVTQSSASLATAENKGTPIVITLGDDLELPGPTETGKTPTVKTTEGGATSNILSTKATPAQNTGGSIALTPAAPPTSAVPQQTSTTTQTQNDGNYWAKGTGFGSGTTQQQWSLSQHVAKRRQDENNVAALLHILIAFISPQSQRLQENQSTFSNKKEEKQETTNSGDGIELVLPIFNEEITCSKEDEKTNKRNETEEEKGKGYLGKRERILGLFLRLEQYGELIIKMDCENTKQFIIRMD</sequence>
<evidence type="ECO:0000313" key="2">
    <source>
        <dbReference type="Proteomes" id="UP000887561"/>
    </source>
</evidence>
<dbReference type="Proteomes" id="UP000887561">
    <property type="component" value="Unplaced"/>
</dbReference>
<feature type="compositionally biased region" description="Polar residues" evidence="1">
    <location>
        <begin position="160"/>
        <end position="189"/>
    </location>
</feature>
<organism evidence="2 3">
    <name type="scientific">Meloidogyne javanica</name>
    <name type="common">Root-knot nematode worm</name>
    <dbReference type="NCBI Taxonomy" id="6303"/>
    <lineage>
        <taxon>Eukaryota</taxon>
        <taxon>Metazoa</taxon>
        <taxon>Ecdysozoa</taxon>
        <taxon>Nematoda</taxon>
        <taxon>Chromadorea</taxon>
        <taxon>Rhabditida</taxon>
        <taxon>Tylenchina</taxon>
        <taxon>Tylenchomorpha</taxon>
        <taxon>Tylenchoidea</taxon>
        <taxon>Meloidogynidae</taxon>
        <taxon>Meloidogyninae</taxon>
        <taxon>Meloidogyne</taxon>
        <taxon>Meloidogyne incognita group</taxon>
    </lineage>
</organism>
<reference evidence="3" key="1">
    <citation type="submission" date="2022-11" db="UniProtKB">
        <authorList>
            <consortium name="WormBaseParasite"/>
        </authorList>
    </citation>
    <scope>IDENTIFICATION</scope>
</reference>
<feature type="region of interest" description="Disordered" evidence="1">
    <location>
        <begin position="153"/>
        <end position="189"/>
    </location>
</feature>
<proteinExistence type="predicted"/>
<feature type="compositionally biased region" description="Low complexity" evidence="1">
    <location>
        <begin position="1330"/>
        <end position="1339"/>
    </location>
</feature>
<feature type="region of interest" description="Disordered" evidence="1">
    <location>
        <begin position="1273"/>
        <end position="1296"/>
    </location>
</feature>
<evidence type="ECO:0000256" key="1">
    <source>
        <dbReference type="SAM" id="MobiDB-lite"/>
    </source>
</evidence>
<name>A0A915LXF7_MELJA</name>
<evidence type="ECO:0000313" key="3">
    <source>
        <dbReference type="WBParaSite" id="scaffold2187_cov184.g4403"/>
    </source>
</evidence>